<dbReference type="GO" id="GO:0000976">
    <property type="term" value="F:transcription cis-regulatory region binding"/>
    <property type="evidence" value="ECO:0007669"/>
    <property type="project" value="TreeGrafter"/>
</dbReference>
<gene>
    <name evidence="4" type="ordered locus">Mmcs_0324</name>
</gene>
<dbReference type="InterPro" id="IPR001647">
    <property type="entry name" value="HTH_TetR"/>
</dbReference>
<dbReference type="SUPFAM" id="SSF46689">
    <property type="entry name" value="Homeodomain-like"/>
    <property type="match status" value="1"/>
</dbReference>
<dbReference type="InterPro" id="IPR041642">
    <property type="entry name" value="KstR_C"/>
</dbReference>
<organism evidence="4">
    <name type="scientific">Mycobacterium sp. (strain MCS)</name>
    <dbReference type="NCBI Taxonomy" id="164756"/>
    <lineage>
        <taxon>Bacteria</taxon>
        <taxon>Bacillati</taxon>
        <taxon>Actinomycetota</taxon>
        <taxon>Actinomycetes</taxon>
        <taxon>Mycobacteriales</taxon>
        <taxon>Mycobacteriaceae</taxon>
        <taxon>Mycobacterium</taxon>
    </lineage>
</organism>
<dbReference type="EMBL" id="CP000384">
    <property type="protein sequence ID" value="ABG06445.1"/>
    <property type="molecule type" value="Genomic_DNA"/>
</dbReference>
<sequence length="201" mass="21876">MDSTITAVTRRDRVVAAALHLAADGYDAVHIRTVAELAGVAPSTVYQHFASKDDLLVASLHRWLSACETDARAPLDRIAEPYDRLLYVADFITQRLWAEPLLADALTRAYLCAESVAATNADRVRTSLSRMLTSAMGRELPTARQRHIGDLVADIWASSMLAVAQNRATADGSRERLARTIAVIARHDAEESLPSAGLRAV</sequence>
<dbReference type="PROSITE" id="PS50977">
    <property type="entry name" value="HTH_TETR_2"/>
    <property type="match status" value="1"/>
</dbReference>
<dbReference type="PANTHER" id="PTHR30055">
    <property type="entry name" value="HTH-TYPE TRANSCRIPTIONAL REGULATOR RUTR"/>
    <property type="match status" value="1"/>
</dbReference>
<proteinExistence type="predicted"/>
<dbReference type="Gene3D" id="1.10.357.10">
    <property type="entry name" value="Tetracycline Repressor, domain 2"/>
    <property type="match status" value="1"/>
</dbReference>
<feature type="DNA-binding region" description="H-T-H motif" evidence="2">
    <location>
        <begin position="30"/>
        <end position="49"/>
    </location>
</feature>
<evidence type="ECO:0000313" key="4">
    <source>
        <dbReference type="EMBL" id="ABG06445.1"/>
    </source>
</evidence>
<accession>A0A5Q5BE74</accession>
<dbReference type="PANTHER" id="PTHR30055:SF242">
    <property type="entry name" value="HTH-TYPE TRANSCRIPTIONAL REPRESSOR KSTR"/>
    <property type="match status" value="1"/>
</dbReference>
<dbReference type="Pfam" id="PF00440">
    <property type="entry name" value="TetR_N"/>
    <property type="match status" value="1"/>
</dbReference>
<name>A0A5Q5BE74_MYCSS</name>
<dbReference type="KEGG" id="mmc:Mmcs_0324"/>
<keyword evidence="1 2" id="KW-0238">DNA-binding</keyword>
<evidence type="ECO:0000256" key="1">
    <source>
        <dbReference type="ARBA" id="ARBA00023125"/>
    </source>
</evidence>
<dbReference type="AlphaFoldDB" id="A0A5Q5BE74"/>
<dbReference type="InterPro" id="IPR050109">
    <property type="entry name" value="HTH-type_TetR-like_transc_reg"/>
</dbReference>
<dbReference type="GO" id="GO:0003700">
    <property type="term" value="F:DNA-binding transcription factor activity"/>
    <property type="evidence" value="ECO:0007669"/>
    <property type="project" value="TreeGrafter"/>
</dbReference>
<evidence type="ECO:0000259" key="3">
    <source>
        <dbReference type="PROSITE" id="PS50977"/>
    </source>
</evidence>
<feature type="domain" description="HTH tetR-type" evidence="3">
    <location>
        <begin position="7"/>
        <end position="67"/>
    </location>
</feature>
<reference evidence="4" key="1">
    <citation type="submission" date="2006-06" db="EMBL/GenBank/DDBJ databases">
        <title>Complete sequence of chromosome of Mycobacterium sp. MCS.</title>
        <authorList>
            <consortium name="US DOE Joint Genome Institute"/>
            <person name="Copeland A."/>
            <person name="Lucas S."/>
            <person name="Lapidus A."/>
            <person name="Barry K."/>
            <person name="Detter J.C."/>
            <person name="Glavina del Rio T."/>
            <person name="Hammon N."/>
            <person name="Israni S."/>
            <person name="Dalin E."/>
            <person name="Tice H."/>
            <person name="Pitluck S."/>
            <person name="Martinez M."/>
            <person name="Schmutz J."/>
            <person name="Larimer F."/>
            <person name="Land M."/>
            <person name="Hauser L."/>
            <person name="Kyrpides N."/>
            <person name="Kim E."/>
            <person name="Miller C.D."/>
            <person name="Hughes J.E."/>
            <person name="Anderson A.J."/>
            <person name="Sims R.C."/>
            <person name="Richardson P."/>
        </authorList>
    </citation>
    <scope>NUCLEOTIDE SEQUENCE [LARGE SCALE GENOMIC DNA]</scope>
    <source>
        <strain evidence="4">MCS</strain>
    </source>
</reference>
<dbReference type="Pfam" id="PF17925">
    <property type="entry name" value="TetR_C_20"/>
    <property type="match status" value="1"/>
</dbReference>
<evidence type="ECO:0000256" key="2">
    <source>
        <dbReference type="PROSITE-ProRule" id="PRU00335"/>
    </source>
</evidence>
<dbReference type="InterPro" id="IPR009057">
    <property type="entry name" value="Homeodomain-like_sf"/>
</dbReference>
<protein>
    <submittedName>
        <fullName evidence="4">Transcriptional regulator, TetR family</fullName>
    </submittedName>
</protein>